<accession>A0A7Y9J9I4</accession>
<dbReference type="PANTHER" id="PTHR43175:SF3">
    <property type="entry name" value="CARBON DISULFIDE HYDROLASE"/>
    <property type="match status" value="1"/>
</dbReference>
<gene>
    <name evidence="8" type="ORF">BJ983_005546</name>
</gene>
<dbReference type="SMART" id="SM00947">
    <property type="entry name" value="Pro_CA"/>
    <property type="match status" value="1"/>
</dbReference>
<reference evidence="8 9" key="1">
    <citation type="submission" date="2020-07" db="EMBL/GenBank/DDBJ databases">
        <title>Sequencing the genomes of 1000 actinobacteria strains.</title>
        <authorList>
            <person name="Klenk H.-P."/>
        </authorList>
    </citation>
    <scope>NUCLEOTIDE SEQUENCE [LARGE SCALE GENOMIC DNA]</scope>
    <source>
        <strain evidence="8 9">DSM 45772</strain>
    </source>
</reference>
<keyword evidence="4 7" id="KW-0862">Zinc</keyword>
<evidence type="ECO:0000256" key="7">
    <source>
        <dbReference type="PIRSR" id="PIRSR601765-1"/>
    </source>
</evidence>
<comment type="cofactor">
    <cofactor evidence="7">
        <name>Zn(2+)</name>
        <dbReference type="ChEBI" id="CHEBI:29105"/>
    </cofactor>
    <text evidence="7">Binds 1 zinc ion per subunit.</text>
</comment>
<comment type="catalytic activity">
    <reaction evidence="6">
        <text>hydrogencarbonate + H(+) = CO2 + H2O</text>
        <dbReference type="Rhea" id="RHEA:10748"/>
        <dbReference type="ChEBI" id="CHEBI:15377"/>
        <dbReference type="ChEBI" id="CHEBI:15378"/>
        <dbReference type="ChEBI" id="CHEBI:16526"/>
        <dbReference type="ChEBI" id="CHEBI:17544"/>
        <dbReference type="EC" id="4.2.1.1"/>
    </reaction>
</comment>
<dbReference type="PANTHER" id="PTHR43175">
    <property type="entry name" value="CARBONIC ANHYDRASE"/>
    <property type="match status" value="1"/>
</dbReference>
<dbReference type="EC" id="4.2.1.1" evidence="2"/>
<comment type="function">
    <text evidence="5">Catalyzes the reversible hydration of carbon dioxide to form bicarbonate.</text>
</comment>
<protein>
    <recommendedName>
        <fullName evidence="2">carbonic anhydrase</fullName>
        <ecNumber evidence="2">4.2.1.1</ecNumber>
    </recommendedName>
</protein>
<evidence type="ECO:0000256" key="5">
    <source>
        <dbReference type="ARBA" id="ARBA00024993"/>
    </source>
</evidence>
<dbReference type="SUPFAM" id="SSF53056">
    <property type="entry name" value="beta-carbonic anhydrase, cab"/>
    <property type="match status" value="1"/>
</dbReference>
<feature type="binding site" evidence="7">
    <location>
        <position position="5"/>
    </location>
    <ligand>
        <name>Zn(2+)</name>
        <dbReference type="ChEBI" id="CHEBI:29105"/>
    </ligand>
</feature>
<keyword evidence="8" id="KW-0456">Lyase</keyword>
<feature type="binding site" evidence="7">
    <location>
        <position position="3"/>
    </location>
    <ligand>
        <name>Zn(2+)</name>
        <dbReference type="ChEBI" id="CHEBI:29105"/>
    </ligand>
</feature>
<dbReference type="RefSeq" id="WP_179796758.1">
    <property type="nucleotide sequence ID" value="NZ_BAABHP010000009.1"/>
</dbReference>
<dbReference type="Proteomes" id="UP000535890">
    <property type="component" value="Unassembled WGS sequence"/>
</dbReference>
<dbReference type="GO" id="GO:0008270">
    <property type="term" value="F:zinc ion binding"/>
    <property type="evidence" value="ECO:0007669"/>
    <property type="project" value="InterPro"/>
</dbReference>
<name>A0A7Y9J9I4_9PSEU</name>
<feature type="binding site" evidence="7">
    <location>
        <position position="64"/>
    </location>
    <ligand>
        <name>Zn(2+)</name>
        <dbReference type="ChEBI" id="CHEBI:29105"/>
    </ligand>
</feature>
<comment type="caution">
    <text evidence="8">The sequence shown here is derived from an EMBL/GenBank/DDBJ whole genome shotgun (WGS) entry which is preliminary data.</text>
</comment>
<keyword evidence="9" id="KW-1185">Reference proteome</keyword>
<dbReference type="Gene3D" id="3.40.1050.10">
    <property type="entry name" value="Carbonic anhydrase"/>
    <property type="match status" value="1"/>
</dbReference>
<evidence type="ECO:0000256" key="4">
    <source>
        <dbReference type="ARBA" id="ARBA00022833"/>
    </source>
</evidence>
<evidence type="ECO:0000256" key="6">
    <source>
        <dbReference type="ARBA" id="ARBA00048348"/>
    </source>
</evidence>
<evidence type="ECO:0000256" key="2">
    <source>
        <dbReference type="ARBA" id="ARBA00012925"/>
    </source>
</evidence>
<dbReference type="EMBL" id="JACCBN010000001">
    <property type="protein sequence ID" value="NYD39444.1"/>
    <property type="molecule type" value="Genomic_DNA"/>
</dbReference>
<evidence type="ECO:0000256" key="3">
    <source>
        <dbReference type="ARBA" id="ARBA00022723"/>
    </source>
</evidence>
<evidence type="ECO:0000313" key="9">
    <source>
        <dbReference type="Proteomes" id="UP000535890"/>
    </source>
</evidence>
<comment type="similarity">
    <text evidence="1">Belongs to the beta-class carbonic anhydrase family.</text>
</comment>
<proteinExistence type="inferred from homology"/>
<organism evidence="8 9">
    <name type="scientific">Actinomycetospora corticicola</name>
    <dbReference type="NCBI Taxonomy" id="663602"/>
    <lineage>
        <taxon>Bacteria</taxon>
        <taxon>Bacillati</taxon>
        <taxon>Actinomycetota</taxon>
        <taxon>Actinomycetes</taxon>
        <taxon>Pseudonocardiales</taxon>
        <taxon>Pseudonocardiaceae</taxon>
        <taxon>Actinomycetospora</taxon>
    </lineage>
</organism>
<feature type="binding site" evidence="7">
    <location>
        <position position="67"/>
    </location>
    <ligand>
        <name>Zn(2+)</name>
        <dbReference type="ChEBI" id="CHEBI:29105"/>
    </ligand>
</feature>
<evidence type="ECO:0000256" key="1">
    <source>
        <dbReference type="ARBA" id="ARBA00006217"/>
    </source>
</evidence>
<dbReference type="GO" id="GO:0004089">
    <property type="term" value="F:carbonate dehydratase activity"/>
    <property type="evidence" value="ECO:0007669"/>
    <property type="project" value="UniProtKB-EC"/>
</dbReference>
<dbReference type="InterPro" id="IPR036874">
    <property type="entry name" value="Carbonic_anhydrase_sf"/>
</dbReference>
<dbReference type="AlphaFoldDB" id="A0A7Y9J9I4"/>
<sequence length="141" mass="14450">MTCLDPRTDPAAFLGLGPGEGAVIRNAGGRVTPTVLADLAFVTYLSERKLRPEGPLFEIAVVHHTQCGTHVLADDAFRQAFMAAVGEDVAGSVGGAVTDPASTVRHDVGLLRASGLVSARGAVSGHVYDLDTGTVTTVVPA</sequence>
<dbReference type="InterPro" id="IPR001765">
    <property type="entry name" value="Carbonic_anhydrase"/>
</dbReference>
<keyword evidence="3 7" id="KW-0479">Metal-binding</keyword>
<evidence type="ECO:0000313" key="8">
    <source>
        <dbReference type="EMBL" id="NYD39444.1"/>
    </source>
</evidence>